<feature type="signal peptide" evidence="1">
    <location>
        <begin position="1"/>
        <end position="19"/>
    </location>
</feature>
<evidence type="ECO:0000313" key="3">
    <source>
        <dbReference type="EnsemblMetazoa" id="XP_028138013.1"/>
    </source>
</evidence>
<accession>A0A6P7FYV1</accession>
<proteinExistence type="predicted"/>
<evidence type="ECO:0000313" key="5">
    <source>
        <dbReference type="RefSeq" id="XP_028138013.1"/>
    </source>
</evidence>
<dbReference type="EnsemblMetazoa" id="XM_028282212.2">
    <property type="protein sequence ID" value="XP_028138013.1"/>
    <property type="gene ID" value="LOC114332413"/>
</dbReference>
<dbReference type="InterPro" id="IPR050111">
    <property type="entry name" value="C-type_lectin/snaclec_domain"/>
</dbReference>
<dbReference type="InterPro" id="IPR016187">
    <property type="entry name" value="CTDL_fold"/>
</dbReference>
<dbReference type="OrthoDB" id="7962197at2759"/>
<keyword evidence="4" id="KW-1185">Reference proteome</keyword>
<keyword evidence="1" id="KW-0732">Signal</keyword>
<organism evidence="5">
    <name type="scientific">Diabrotica virgifera virgifera</name>
    <name type="common">western corn rootworm</name>
    <dbReference type="NCBI Taxonomy" id="50390"/>
    <lineage>
        <taxon>Eukaryota</taxon>
        <taxon>Metazoa</taxon>
        <taxon>Ecdysozoa</taxon>
        <taxon>Arthropoda</taxon>
        <taxon>Hexapoda</taxon>
        <taxon>Insecta</taxon>
        <taxon>Pterygota</taxon>
        <taxon>Neoptera</taxon>
        <taxon>Endopterygota</taxon>
        <taxon>Coleoptera</taxon>
        <taxon>Polyphaga</taxon>
        <taxon>Cucujiformia</taxon>
        <taxon>Chrysomeloidea</taxon>
        <taxon>Chrysomelidae</taxon>
        <taxon>Galerucinae</taxon>
        <taxon>Diabroticina</taxon>
        <taxon>Diabroticites</taxon>
        <taxon>Diabrotica</taxon>
    </lineage>
</organism>
<dbReference type="KEGG" id="dvv:114332413"/>
<reference evidence="5" key="1">
    <citation type="submission" date="2025-04" db="UniProtKB">
        <authorList>
            <consortium name="RefSeq"/>
        </authorList>
    </citation>
    <scope>IDENTIFICATION</scope>
    <source>
        <tissue evidence="5">Whole insect</tissue>
    </source>
</reference>
<name>A0A6P7FYV1_DIAVI</name>
<sequence>MKNTLVALCLCLTIFESKALIFQGLKDTQTQSPSVSVKLETFEKSQYYIGFAFKGTWFEALLHCKLLNMDLVSVETEAENDFLFDKMKALFGGDDDYRFWSSGSLLVDDKWVWMGTGLPITYFNWMEKQPDNARKNEKCLEIRYNPHGGLLWNDENQNKDLHVVCESKM</sequence>
<dbReference type="GeneID" id="114332413"/>
<dbReference type="AlphaFoldDB" id="A0A6P7FYV1"/>
<dbReference type="CDD" id="cd00037">
    <property type="entry name" value="CLECT"/>
    <property type="match status" value="1"/>
</dbReference>
<dbReference type="PANTHER" id="PTHR22803">
    <property type="entry name" value="MANNOSE, PHOSPHOLIPASE, LECTIN RECEPTOR RELATED"/>
    <property type="match status" value="1"/>
</dbReference>
<dbReference type="RefSeq" id="XP_028138013.1">
    <property type="nucleotide sequence ID" value="XM_028282212.1"/>
</dbReference>
<dbReference type="Pfam" id="PF00059">
    <property type="entry name" value="Lectin_C"/>
    <property type="match status" value="1"/>
</dbReference>
<dbReference type="Proteomes" id="UP001652700">
    <property type="component" value="Unplaced"/>
</dbReference>
<evidence type="ECO:0000313" key="4">
    <source>
        <dbReference type="Proteomes" id="UP001652700"/>
    </source>
</evidence>
<dbReference type="SUPFAM" id="SSF56436">
    <property type="entry name" value="C-type lectin-like"/>
    <property type="match status" value="1"/>
</dbReference>
<gene>
    <name evidence="5" type="primary">LOC114332413</name>
</gene>
<dbReference type="PROSITE" id="PS50041">
    <property type="entry name" value="C_TYPE_LECTIN_2"/>
    <property type="match status" value="1"/>
</dbReference>
<evidence type="ECO:0000256" key="1">
    <source>
        <dbReference type="SAM" id="SignalP"/>
    </source>
</evidence>
<feature type="chain" id="PRO_5028459689" evidence="1">
    <location>
        <begin position="20"/>
        <end position="169"/>
    </location>
</feature>
<dbReference type="Gene3D" id="3.10.100.10">
    <property type="entry name" value="Mannose-Binding Protein A, subunit A"/>
    <property type="match status" value="1"/>
</dbReference>
<dbReference type="InterPro" id="IPR016186">
    <property type="entry name" value="C-type_lectin-like/link_sf"/>
</dbReference>
<feature type="domain" description="C-type lectin" evidence="2">
    <location>
        <begin position="42"/>
        <end position="166"/>
    </location>
</feature>
<dbReference type="SMART" id="SM00034">
    <property type="entry name" value="CLECT"/>
    <property type="match status" value="1"/>
</dbReference>
<reference evidence="3" key="2">
    <citation type="submission" date="2025-05" db="UniProtKB">
        <authorList>
            <consortium name="EnsemblMetazoa"/>
        </authorList>
    </citation>
    <scope>IDENTIFICATION</scope>
</reference>
<evidence type="ECO:0000259" key="2">
    <source>
        <dbReference type="PROSITE" id="PS50041"/>
    </source>
</evidence>
<protein>
    <submittedName>
        <fullName evidence="5">Perlucin-like</fullName>
    </submittedName>
</protein>
<dbReference type="FunCoup" id="A0A6P7FYV1">
    <property type="interactions" value="25"/>
</dbReference>
<dbReference type="InParanoid" id="A0A6P7FYV1"/>
<dbReference type="InterPro" id="IPR001304">
    <property type="entry name" value="C-type_lectin-like"/>
</dbReference>